<protein>
    <recommendedName>
        <fullName evidence="3 8">Histidinol-phosphatase</fullName>
        <shortName evidence="8">HolPase</shortName>
        <ecNumber evidence="3 8">3.1.3.15</ecNumber>
    </recommendedName>
</protein>
<evidence type="ECO:0000256" key="2">
    <source>
        <dbReference type="ARBA" id="ARBA00009152"/>
    </source>
</evidence>
<dbReference type="PANTHER" id="PTHR21039">
    <property type="entry name" value="HISTIDINOL PHOSPHATASE-RELATED"/>
    <property type="match status" value="1"/>
</dbReference>
<evidence type="ECO:0000256" key="1">
    <source>
        <dbReference type="ARBA" id="ARBA00004970"/>
    </source>
</evidence>
<sequence length="268" mass="31096">MRKIDGHIHTPFCPHGTGDTLEKYVEKAIEENFHEITFTEHAPLPKGFVDPTPLRDSSMSLEKLADYFQSIERLKEKYQNRIIINIGLEVDFIRGYEDEITGFLNQYGSFLTDSILSVHFIKLDDQYFCIDYDEVTFGEMVKRVGSLEKLHRLYYEAVLTSVNTDLGKYKPKRIGHLTLAHKFQKLFPVHFDFSNSIQTILQAIVREEMQIDYNVAGLRKEFCGETYPQNWIAHLAIQKKIPLVYGSDAHSARDLGMNYQAYKELELS</sequence>
<name>A0ABV6G9G5_9BACI</name>
<dbReference type="InterPro" id="IPR004013">
    <property type="entry name" value="PHP_dom"/>
</dbReference>
<evidence type="ECO:0000259" key="9">
    <source>
        <dbReference type="Pfam" id="PF02811"/>
    </source>
</evidence>
<dbReference type="Gene3D" id="3.20.20.140">
    <property type="entry name" value="Metal-dependent hydrolases"/>
    <property type="match status" value="1"/>
</dbReference>
<dbReference type="SUPFAM" id="SSF89550">
    <property type="entry name" value="PHP domain-like"/>
    <property type="match status" value="1"/>
</dbReference>
<evidence type="ECO:0000256" key="6">
    <source>
        <dbReference type="ARBA" id="ARBA00023102"/>
    </source>
</evidence>
<evidence type="ECO:0000313" key="11">
    <source>
        <dbReference type="Proteomes" id="UP001589854"/>
    </source>
</evidence>
<proteinExistence type="inferred from homology"/>
<comment type="caution">
    <text evidence="10">The sequence shown here is derived from an EMBL/GenBank/DDBJ whole genome shotgun (WGS) entry which is preliminary data.</text>
</comment>
<evidence type="ECO:0000256" key="4">
    <source>
        <dbReference type="ARBA" id="ARBA00022605"/>
    </source>
</evidence>
<dbReference type="EMBL" id="JBHLVO010000001">
    <property type="protein sequence ID" value="MFC0270315.1"/>
    <property type="molecule type" value="Genomic_DNA"/>
</dbReference>
<dbReference type="EC" id="3.1.3.15" evidence="3 8"/>
<evidence type="ECO:0000313" key="10">
    <source>
        <dbReference type="EMBL" id="MFC0270315.1"/>
    </source>
</evidence>
<comment type="similarity">
    <text evidence="2 8">Belongs to the PHP hydrolase family. HisK subfamily.</text>
</comment>
<evidence type="ECO:0000256" key="3">
    <source>
        <dbReference type="ARBA" id="ARBA00013085"/>
    </source>
</evidence>
<dbReference type="Proteomes" id="UP001589854">
    <property type="component" value="Unassembled WGS sequence"/>
</dbReference>
<keyword evidence="11" id="KW-1185">Reference proteome</keyword>
<dbReference type="NCBIfam" id="TIGR01856">
    <property type="entry name" value="hisJ_fam"/>
    <property type="match status" value="1"/>
</dbReference>
<dbReference type="RefSeq" id="WP_378930122.1">
    <property type="nucleotide sequence ID" value="NZ_JBHLVO010000001.1"/>
</dbReference>
<dbReference type="NCBIfam" id="NF005996">
    <property type="entry name" value="PRK08123.1"/>
    <property type="match status" value="1"/>
</dbReference>
<keyword evidence="4 8" id="KW-0028">Amino-acid biosynthesis</keyword>
<organism evidence="10 11">
    <name type="scientific">Metabacillus herbersteinensis</name>
    <dbReference type="NCBI Taxonomy" id="283816"/>
    <lineage>
        <taxon>Bacteria</taxon>
        <taxon>Bacillati</taxon>
        <taxon>Bacillota</taxon>
        <taxon>Bacilli</taxon>
        <taxon>Bacillales</taxon>
        <taxon>Bacillaceae</taxon>
        <taxon>Metabacillus</taxon>
    </lineage>
</organism>
<comment type="pathway">
    <text evidence="1 8">Amino-acid biosynthesis; L-histidine biosynthesis; L-histidine from 5-phospho-alpha-D-ribose 1-diphosphate: step 8/9.</text>
</comment>
<comment type="catalytic activity">
    <reaction evidence="7 8">
        <text>L-histidinol phosphate + H2O = L-histidinol + phosphate</text>
        <dbReference type="Rhea" id="RHEA:14465"/>
        <dbReference type="ChEBI" id="CHEBI:15377"/>
        <dbReference type="ChEBI" id="CHEBI:43474"/>
        <dbReference type="ChEBI" id="CHEBI:57699"/>
        <dbReference type="ChEBI" id="CHEBI:57980"/>
        <dbReference type="EC" id="3.1.3.15"/>
    </reaction>
</comment>
<feature type="domain" description="PHP" evidence="9">
    <location>
        <begin position="5"/>
        <end position="214"/>
    </location>
</feature>
<dbReference type="CDD" id="cd12110">
    <property type="entry name" value="PHP_HisPPase_Hisj_like"/>
    <property type="match status" value="1"/>
</dbReference>
<dbReference type="GO" id="GO:0004401">
    <property type="term" value="F:histidinol-phosphatase activity"/>
    <property type="evidence" value="ECO:0007669"/>
    <property type="project" value="UniProtKB-EC"/>
</dbReference>
<gene>
    <name evidence="10" type="primary">hisJ</name>
    <name evidence="10" type="ORF">ACFFIX_02420</name>
</gene>
<evidence type="ECO:0000256" key="7">
    <source>
        <dbReference type="ARBA" id="ARBA00049158"/>
    </source>
</evidence>
<dbReference type="InterPro" id="IPR010140">
    <property type="entry name" value="Histidinol_P_phosphatase_HisJ"/>
</dbReference>
<keyword evidence="5 8" id="KW-0378">Hydrolase</keyword>
<dbReference type="Pfam" id="PF02811">
    <property type="entry name" value="PHP"/>
    <property type="match status" value="1"/>
</dbReference>
<dbReference type="PANTHER" id="PTHR21039:SF0">
    <property type="entry name" value="HISTIDINOL-PHOSPHATASE"/>
    <property type="match status" value="1"/>
</dbReference>
<evidence type="ECO:0000256" key="8">
    <source>
        <dbReference type="RuleBase" id="RU366003"/>
    </source>
</evidence>
<dbReference type="InterPro" id="IPR016195">
    <property type="entry name" value="Pol/histidinol_Pase-like"/>
</dbReference>
<accession>A0ABV6G9G5</accession>
<reference evidence="10 11" key="1">
    <citation type="submission" date="2024-09" db="EMBL/GenBank/DDBJ databases">
        <authorList>
            <person name="Sun Q."/>
            <person name="Mori K."/>
        </authorList>
    </citation>
    <scope>NUCLEOTIDE SEQUENCE [LARGE SCALE GENOMIC DNA]</scope>
    <source>
        <strain evidence="10 11">CCM 7228</strain>
    </source>
</reference>
<evidence type="ECO:0000256" key="5">
    <source>
        <dbReference type="ARBA" id="ARBA00022801"/>
    </source>
</evidence>
<keyword evidence="6 8" id="KW-0368">Histidine biosynthesis</keyword>